<comment type="caution">
    <text evidence="1">The sequence shown here is derived from an EMBL/GenBank/DDBJ whole genome shotgun (WGS) entry which is preliminary data.</text>
</comment>
<organism evidence="1 2">
    <name type="scientific">Lithospermum erythrorhizon</name>
    <name type="common">Purple gromwell</name>
    <name type="synonym">Lithospermum officinale var. erythrorhizon</name>
    <dbReference type="NCBI Taxonomy" id="34254"/>
    <lineage>
        <taxon>Eukaryota</taxon>
        <taxon>Viridiplantae</taxon>
        <taxon>Streptophyta</taxon>
        <taxon>Embryophyta</taxon>
        <taxon>Tracheophyta</taxon>
        <taxon>Spermatophyta</taxon>
        <taxon>Magnoliopsida</taxon>
        <taxon>eudicotyledons</taxon>
        <taxon>Gunneridae</taxon>
        <taxon>Pentapetalae</taxon>
        <taxon>asterids</taxon>
        <taxon>lamiids</taxon>
        <taxon>Boraginales</taxon>
        <taxon>Boraginaceae</taxon>
        <taxon>Boraginoideae</taxon>
        <taxon>Lithospermeae</taxon>
        <taxon>Lithospermum</taxon>
    </lineage>
</organism>
<gene>
    <name evidence="1" type="ORF">LIER_24616</name>
</gene>
<sequence length="182" mass="20590">MLLDFDLELTILCFCFAPGDGFFPGFPRGKTLRELTDMADELLAHPADGHALNFTFLSALRRAVGCYFEKVGSALETVSEVDYRRDFLLPVLQTTRDDASFGALRSARAPAADIEFARRLSDWDMDMERRLRRRLHEEMEEVNFIFRVVCHYEGADTATDALLVGLETIQGSSEDMVPEQCP</sequence>
<dbReference type="AlphaFoldDB" id="A0AAV3R5Z9"/>
<proteinExistence type="predicted"/>
<dbReference type="EMBL" id="BAABME010007195">
    <property type="protein sequence ID" value="GAA0170328.1"/>
    <property type="molecule type" value="Genomic_DNA"/>
</dbReference>
<keyword evidence="2" id="KW-1185">Reference proteome</keyword>
<protein>
    <submittedName>
        <fullName evidence="1">Uncharacterized protein</fullName>
    </submittedName>
</protein>
<evidence type="ECO:0000313" key="2">
    <source>
        <dbReference type="Proteomes" id="UP001454036"/>
    </source>
</evidence>
<reference evidence="1 2" key="1">
    <citation type="submission" date="2024-01" db="EMBL/GenBank/DDBJ databases">
        <title>The complete chloroplast genome sequence of Lithospermum erythrorhizon: insights into the phylogenetic relationship among Boraginaceae species and the maternal lineages of purple gromwells.</title>
        <authorList>
            <person name="Okada T."/>
            <person name="Watanabe K."/>
        </authorList>
    </citation>
    <scope>NUCLEOTIDE SEQUENCE [LARGE SCALE GENOMIC DNA]</scope>
</reference>
<accession>A0AAV3R5Z9</accession>
<dbReference type="Proteomes" id="UP001454036">
    <property type="component" value="Unassembled WGS sequence"/>
</dbReference>
<evidence type="ECO:0000313" key="1">
    <source>
        <dbReference type="EMBL" id="GAA0170328.1"/>
    </source>
</evidence>
<name>A0AAV3R5Z9_LITER</name>